<dbReference type="AlphaFoldDB" id="A0ABD5PHI1"/>
<accession>A0ABD5PHI1</accession>
<keyword evidence="2" id="KW-1185">Reference proteome</keyword>
<reference evidence="1 2" key="1">
    <citation type="journal article" date="2019" name="Int. J. Syst. Evol. Microbiol.">
        <title>The Global Catalogue of Microorganisms (GCM) 10K type strain sequencing project: providing services to taxonomists for standard genome sequencing and annotation.</title>
        <authorList>
            <consortium name="The Broad Institute Genomics Platform"/>
            <consortium name="The Broad Institute Genome Sequencing Center for Infectious Disease"/>
            <person name="Wu L."/>
            <person name="Ma J."/>
        </authorList>
    </citation>
    <scope>NUCLEOTIDE SEQUENCE [LARGE SCALE GENOMIC DNA]</scope>
    <source>
        <strain evidence="1 2">CGMCC 1.12553</strain>
    </source>
</reference>
<evidence type="ECO:0000313" key="1">
    <source>
        <dbReference type="EMBL" id="MFC4360173.1"/>
    </source>
</evidence>
<dbReference type="RefSeq" id="WP_267619763.1">
    <property type="nucleotide sequence ID" value="NZ_JAODIW010000003.1"/>
</dbReference>
<dbReference type="SUPFAM" id="SSF51126">
    <property type="entry name" value="Pectin lyase-like"/>
    <property type="match status" value="1"/>
</dbReference>
<proteinExistence type="predicted"/>
<name>A0ABD5PHI1_9EURY</name>
<gene>
    <name evidence="1" type="ORF">ACFO0N_19675</name>
</gene>
<protein>
    <recommendedName>
        <fullName evidence="3">Right-handed parallel beta-helix repeat-containing protein</fullName>
    </recommendedName>
</protein>
<evidence type="ECO:0008006" key="3">
    <source>
        <dbReference type="Google" id="ProtNLM"/>
    </source>
</evidence>
<dbReference type="EMBL" id="JBHSDS010000014">
    <property type="protein sequence ID" value="MFC4360173.1"/>
    <property type="molecule type" value="Genomic_DNA"/>
</dbReference>
<evidence type="ECO:0000313" key="2">
    <source>
        <dbReference type="Proteomes" id="UP001595921"/>
    </source>
</evidence>
<comment type="caution">
    <text evidence="1">The sequence shown here is derived from an EMBL/GenBank/DDBJ whole genome shotgun (WGS) entry which is preliminary data.</text>
</comment>
<dbReference type="Proteomes" id="UP001595921">
    <property type="component" value="Unassembled WGS sequence"/>
</dbReference>
<dbReference type="InterPro" id="IPR011050">
    <property type="entry name" value="Pectin_lyase_fold/virulence"/>
</dbReference>
<sequence>MEYSHPLPAALSRFPALGGGDGYDPDAFREHERPCGDRVTEADADRVVRDAGELAAAVDAAGRDEVVWIPGDATLDVTDLAGLEPAPGVTVASDRGLDGSPGARLLVRDPDEPNERPRPLFRLAGDGSRVTGLCFEAPETDFAEYVWWKEGTAVSVDADDAEVDDCAFRGWGHAGVEVGRSGAVARTHVHHNHFVDNALRQLGYGVTVFHGDPLVQSNYFDDNRHAVACDGFADAAYVARDNLCGPRACGHVFDMHRAEEVSDDAGSQAGRRVDIVDNVVMARTGPDGEPETGIFVRGTPLEGGRIVGNQFAHPPMDDPRGGPGEAMALAVDDVAAAGIRVADNDFDVSEPAPR</sequence>
<dbReference type="Gene3D" id="2.160.20.10">
    <property type="entry name" value="Single-stranded right-handed beta-helix, Pectin lyase-like"/>
    <property type="match status" value="1"/>
</dbReference>
<dbReference type="InterPro" id="IPR012334">
    <property type="entry name" value="Pectin_lyas_fold"/>
</dbReference>
<organism evidence="1 2">
    <name type="scientific">Halobium salinum</name>
    <dbReference type="NCBI Taxonomy" id="1364940"/>
    <lineage>
        <taxon>Archaea</taxon>
        <taxon>Methanobacteriati</taxon>
        <taxon>Methanobacteriota</taxon>
        <taxon>Stenosarchaea group</taxon>
        <taxon>Halobacteria</taxon>
        <taxon>Halobacteriales</taxon>
        <taxon>Haloferacaceae</taxon>
        <taxon>Halobium</taxon>
    </lineage>
</organism>